<dbReference type="SMART" id="SM00100">
    <property type="entry name" value="cNMP"/>
    <property type="match status" value="1"/>
</dbReference>
<dbReference type="PANTHER" id="PTHR24567:SF74">
    <property type="entry name" value="HTH-TYPE TRANSCRIPTIONAL REGULATOR ARCR"/>
    <property type="match status" value="1"/>
</dbReference>
<dbReference type="InterPro" id="IPR000595">
    <property type="entry name" value="cNMP-bd_dom"/>
</dbReference>
<comment type="caution">
    <text evidence="6">The sequence shown here is derived from an EMBL/GenBank/DDBJ whole genome shotgun (WGS) entry which is preliminary data.</text>
</comment>
<keyword evidence="1" id="KW-0805">Transcription regulation</keyword>
<feature type="domain" description="Cyclic nucleotide-binding" evidence="4">
    <location>
        <begin position="15"/>
        <end position="135"/>
    </location>
</feature>
<evidence type="ECO:0000313" key="6">
    <source>
        <dbReference type="EMBL" id="PWS36159.1"/>
    </source>
</evidence>
<dbReference type="AlphaFoldDB" id="A0A317FDZ4"/>
<dbReference type="PANTHER" id="PTHR24567">
    <property type="entry name" value="CRP FAMILY TRANSCRIPTIONAL REGULATORY PROTEIN"/>
    <property type="match status" value="1"/>
</dbReference>
<dbReference type="CDD" id="cd00038">
    <property type="entry name" value="CAP_ED"/>
    <property type="match status" value="1"/>
</dbReference>
<dbReference type="InterPro" id="IPR012318">
    <property type="entry name" value="HTH_CRP"/>
</dbReference>
<evidence type="ECO:0000313" key="7">
    <source>
        <dbReference type="Proteomes" id="UP000245765"/>
    </source>
</evidence>
<dbReference type="Pfam" id="PF13545">
    <property type="entry name" value="HTH_Crp_2"/>
    <property type="match status" value="1"/>
</dbReference>
<evidence type="ECO:0000256" key="3">
    <source>
        <dbReference type="ARBA" id="ARBA00023163"/>
    </source>
</evidence>
<gene>
    <name evidence="6" type="ORF">DFH01_13215</name>
</gene>
<evidence type="ECO:0000256" key="1">
    <source>
        <dbReference type="ARBA" id="ARBA00023015"/>
    </source>
</evidence>
<evidence type="ECO:0000259" key="5">
    <source>
        <dbReference type="PROSITE" id="PS51063"/>
    </source>
</evidence>
<dbReference type="RefSeq" id="WP_109870953.1">
    <property type="nucleotide sequence ID" value="NZ_QGNA01000003.1"/>
</dbReference>
<proteinExistence type="predicted"/>
<dbReference type="Gene3D" id="1.10.10.10">
    <property type="entry name" value="Winged helix-like DNA-binding domain superfamily/Winged helix DNA-binding domain"/>
    <property type="match status" value="1"/>
</dbReference>
<accession>A0A317FDZ4</accession>
<dbReference type="InterPro" id="IPR050397">
    <property type="entry name" value="Env_Response_Regulators"/>
</dbReference>
<dbReference type="SUPFAM" id="SSF46785">
    <property type="entry name" value="Winged helix' DNA-binding domain"/>
    <property type="match status" value="1"/>
</dbReference>
<dbReference type="InterPro" id="IPR036390">
    <property type="entry name" value="WH_DNA-bd_sf"/>
</dbReference>
<dbReference type="OrthoDB" id="3525895at2"/>
<dbReference type="Pfam" id="PF00027">
    <property type="entry name" value="cNMP_binding"/>
    <property type="match status" value="1"/>
</dbReference>
<keyword evidence="3" id="KW-0804">Transcription</keyword>
<reference evidence="7" key="1">
    <citation type="submission" date="2018-05" db="EMBL/GenBank/DDBJ databases">
        <authorList>
            <person name="Du Z."/>
            <person name="Wang X."/>
        </authorList>
    </citation>
    <scope>NUCLEOTIDE SEQUENCE [LARGE SCALE GENOMIC DNA]</scope>
    <source>
        <strain evidence="7">CQN31</strain>
    </source>
</reference>
<dbReference type="InterPro" id="IPR036388">
    <property type="entry name" value="WH-like_DNA-bd_sf"/>
</dbReference>
<keyword evidence="7" id="KW-1185">Reference proteome</keyword>
<dbReference type="EMBL" id="QGNA01000003">
    <property type="protein sequence ID" value="PWS36159.1"/>
    <property type="molecule type" value="Genomic_DNA"/>
</dbReference>
<dbReference type="GO" id="GO:0003677">
    <property type="term" value="F:DNA binding"/>
    <property type="evidence" value="ECO:0007669"/>
    <property type="project" value="UniProtKB-KW"/>
</dbReference>
<sequence length="224" mass="23180">MPDPETRRLLGRLPFLGGVPDAALDRLAAIARPVRHDVGALLFRRGDPGEGLVVVVDGLVRIHLSTEAGRELTLGLIGPGEPLGEIALIDGGPRSADATALTPVRALLLRHADAARIIGEDAAVAAALLRTLAARLRRTTDQAEAVGLRSLPERVAMALLQLAAADPSGLVRLPQGQIAALVAATRPKVNAVLAEFRGRGLIEPVRAGLRLSDPAGLRGLAAGG</sequence>
<keyword evidence="2" id="KW-0238">DNA-binding</keyword>
<dbReference type="InterPro" id="IPR018490">
    <property type="entry name" value="cNMP-bd_dom_sf"/>
</dbReference>
<dbReference type="Proteomes" id="UP000245765">
    <property type="component" value="Unassembled WGS sequence"/>
</dbReference>
<evidence type="ECO:0000256" key="2">
    <source>
        <dbReference type="ARBA" id="ARBA00023125"/>
    </source>
</evidence>
<dbReference type="SUPFAM" id="SSF51206">
    <property type="entry name" value="cAMP-binding domain-like"/>
    <property type="match status" value="1"/>
</dbReference>
<dbReference type="GO" id="GO:0003700">
    <property type="term" value="F:DNA-binding transcription factor activity"/>
    <property type="evidence" value="ECO:0007669"/>
    <property type="project" value="TreeGrafter"/>
</dbReference>
<protein>
    <submittedName>
        <fullName evidence="6">Crp/Fnr family transcriptional regulator</fullName>
    </submittedName>
</protein>
<dbReference type="PROSITE" id="PS51063">
    <property type="entry name" value="HTH_CRP_2"/>
    <property type="match status" value="1"/>
</dbReference>
<feature type="domain" description="HTH crp-type" evidence="5">
    <location>
        <begin position="149"/>
        <end position="215"/>
    </location>
</feature>
<dbReference type="InterPro" id="IPR014710">
    <property type="entry name" value="RmlC-like_jellyroll"/>
</dbReference>
<evidence type="ECO:0000259" key="4">
    <source>
        <dbReference type="PROSITE" id="PS50042"/>
    </source>
</evidence>
<dbReference type="PROSITE" id="PS00889">
    <property type="entry name" value="CNMP_BINDING_2"/>
    <property type="match status" value="1"/>
</dbReference>
<name>A0A317FDZ4_9PROT</name>
<dbReference type="GO" id="GO:0005829">
    <property type="term" value="C:cytosol"/>
    <property type="evidence" value="ECO:0007669"/>
    <property type="project" value="TreeGrafter"/>
</dbReference>
<dbReference type="Gene3D" id="2.60.120.10">
    <property type="entry name" value="Jelly Rolls"/>
    <property type="match status" value="1"/>
</dbReference>
<dbReference type="InterPro" id="IPR018488">
    <property type="entry name" value="cNMP-bd_CS"/>
</dbReference>
<organism evidence="6 7">
    <name type="scientific">Falsiroseomonas bella</name>
    <dbReference type="NCBI Taxonomy" id="2184016"/>
    <lineage>
        <taxon>Bacteria</taxon>
        <taxon>Pseudomonadati</taxon>
        <taxon>Pseudomonadota</taxon>
        <taxon>Alphaproteobacteria</taxon>
        <taxon>Acetobacterales</taxon>
        <taxon>Roseomonadaceae</taxon>
        <taxon>Falsiroseomonas</taxon>
    </lineage>
</organism>
<dbReference type="PROSITE" id="PS50042">
    <property type="entry name" value="CNMP_BINDING_3"/>
    <property type="match status" value="1"/>
</dbReference>